<keyword evidence="2" id="KW-0812">Transmembrane</keyword>
<protein>
    <submittedName>
        <fullName evidence="3">Uncharacterized protein</fullName>
    </submittedName>
</protein>
<dbReference type="RefSeq" id="WP_046556189.1">
    <property type="nucleotide sequence ID" value="NZ_LAHO01000002.1"/>
</dbReference>
<dbReference type="Proteomes" id="UP000034228">
    <property type="component" value="Unassembled WGS sequence"/>
</dbReference>
<proteinExistence type="predicted"/>
<organism evidence="3 4">
    <name type="scientific">Arsukibacterium ikkense</name>
    <dbReference type="NCBI Taxonomy" id="336831"/>
    <lineage>
        <taxon>Bacteria</taxon>
        <taxon>Pseudomonadati</taxon>
        <taxon>Pseudomonadota</taxon>
        <taxon>Gammaproteobacteria</taxon>
        <taxon>Chromatiales</taxon>
        <taxon>Chromatiaceae</taxon>
        <taxon>Arsukibacterium</taxon>
    </lineage>
</organism>
<evidence type="ECO:0000256" key="1">
    <source>
        <dbReference type="SAM" id="Coils"/>
    </source>
</evidence>
<name>A0A0M2V7W2_9GAMM</name>
<evidence type="ECO:0000313" key="3">
    <source>
        <dbReference type="EMBL" id="KKO46942.1"/>
    </source>
</evidence>
<gene>
    <name evidence="3" type="ORF">WG68_03110</name>
</gene>
<keyword evidence="2" id="KW-0472">Membrane</keyword>
<feature type="transmembrane region" description="Helical" evidence="2">
    <location>
        <begin position="47"/>
        <end position="67"/>
    </location>
</feature>
<accession>A0A0M2V7W2</accession>
<dbReference type="STRING" id="336831.WG68_03110"/>
<reference evidence="3 4" key="1">
    <citation type="submission" date="2015-03" db="EMBL/GenBank/DDBJ databases">
        <title>Draft genome sequences of two protease-producing strains of Arsukibacterium isolated from two cold and alkaline environments.</title>
        <authorList>
            <person name="Lylloff J.E."/>
            <person name="Skov L.B."/>
            <person name="Jepsen M."/>
            <person name="Hallin P.F."/>
            <person name="Sorensen S.J."/>
            <person name="Stougaard P."/>
            <person name="Glaring M.A."/>
        </authorList>
    </citation>
    <scope>NUCLEOTIDE SEQUENCE [LARGE SCALE GENOMIC DNA]</scope>
    <source>
        <strain evidence="3 4">GCM72</strain>
    </source>
</reference>
<feature type="coiled-coil region" evidence="1">
    <location>
        <begin position="107"/>
        <end position="144"/>
    </location>
</feature>
<comment type="caution">
    <text evidence="3">The sequence shown here is derived from an EMBL/GenBank/DDBJ whole genome shotgun (WGS) entry which is preliminary data.</text>
</comment>
<evidence type="ECO:0000313" key="4">
    <source>
        <dbReference type="Proteomes" id="UP000034228"/>
    </source>
</evidence>
<keyword evidence="2" id="KW-1133">Transmembrane helix</keyword>
<keyword evidence="1" id="KW-0175">Coiled coil</keyword>
<dbReference type="AlphaFoldDB" id="A0A0M2V7W2"/>
<sequence length="227" mass="25641">MSNHDSDDELAKLYKNLKAGQPMPMALKQRIRQQAKQRISQNNWRSWGYFSQFALGCTALVLVLSWVNPAKLPTYYQIDTVISAGSSNMAELSVQWHHLTAASTDSKSKDRAQTERVQQRLSRLQQQQRELQQAGTRATELQRQVGLLTQHDDEWQIAMCDNKQLHLALELVHELSALMQIAPQLQPQWVELQFAPSGYILAIAALPASGAERQCPSPQPTVVQQQS</sequence>
<dbReference type="OrthoDB" id="5767174at2"/>
<dbReference type="EMBL" id="LAHO01000002">
    <property type="protein sequence ID" value="KKO46942.1"/>
    <property type="molecule type" value="Genomic_DNA"/>
</dbReference>
<evidence type="ECO:0000256" key="2">
    <source>
        <dbReference type="SAM" id="Phobius"/>
    </source>
</evidence>
<keyword evidence="4" id="KW-1185">Reference proteome</keyword>